<feature type="region of interest" description="Disordered" evidence="9">
    <location>
        <begin position="453"/>
        <end position="505"/>
    </location>
</feature>
<dbReference type="AlphaFoldDB" id="A0A2T0QC92"/>
<protein>
    <submittedName>
        <fullName evidence="12">PTS system N-acetylglucosamine-specific IIC component</fullName>
    </submittedName>
</protein>
<evidence type="ECO:0000256" key="5">
    <source>
        <dbReference type="ARBA" id="ARBA00022683"/>
    </source>
</evidence>
<feature type="transmembrane region" description="Helical" evidence="10">
    <location>
        <begin position="417"/>
        <end position="439"/>
    </location>
</feature>
<evidence type="ECO:0000256" key="7">
    <source>
        <dbReference type="ARBA" id="ARBA00022989"/>
    </source>
</evidence>
<accession>A0A2T0QC92</accession>
<feature type="domain" description="PTS EIIC type-1" evidence="11">
    <location>
        <begin position="19"/>
        <end position="451"/>
    </location>
</feature>
<keyword evidence="2" id="KW-0813">Transport</keyword>
<evidence type="ECO:0000256" key="4">
    <source>
        <dbReference type="ARBA" id="ARBA00022597"/>
    </source>
</evidence>
<comment type="subcellular location">
    <subcellularLocation>
        <location evidence="1">Cell membrane</location>
        <topology evidence="1">Multi-pass membrane protein</topology>
    </subcellularLocation>
</comment>
<evidence type="ECO:0000256" key="10">
    <source>
        <dbReference type="SAM" id="Phobius"/>
    </source>
</evidence>
<feature type="compositionally biased region" description="Low complexity" evidence="9">
    <location>
        <begin position="458"/>
        <end position="475"/>
    </location>
</feature>
<dbReference type="InterPro" id="IPR003352">
    <property type="entry name" value="PTS_EIIC"/>
</dbReference>
<keyword evidence="7 10" id="KW-1133">Transmembrane helix</keyword>
<dbReference type="GO" id="GO:0090563">
    <property type="term" value="F:protein-phosphocysteine-sugar phosphotransferase activity"/>
    <property type="evidence" value="ECO:0007669"/>
    <property type="project" value="TreeGrafter"/>
</dbReference>
<feature type="transmembrane region" description="Helical" evidence="10">
    <location>
        <begin position="237"/>
        <end position="259"/>
    </location>
</feature>
<feature type="transmembrane region" description="Helical" evidence="10">
    <location>
        <begin position="211"/>
        <end position="231"/>
    </location>
</feature>
<comment type="caution">
    <text evidence="12">The sequence shown here is derived from an EMBL/GenBank/DDBJ whole genome shotgun (WGS) entry which is preliminary data.</text>
</comment>
<evidence type="ECO:0000256" key="8">
    <source>
        <dbReference type="ARBA" id="ARBA00023136"/>
    </source>
</evidence>
<feature type="transmembrane region" description="Helical" evidence="10">
    <location>
        <begin position="363"/>
        <end position="387"/>
    </location>
</feature>
<dbReference type="InterPro" id="IPR050429">
    <property type="entry name" value="PTS_Glucose_EIICBA"/>
</dbReference>
<dbReference type="GO" id="GO:0005886">
    <property type="term" value="C:plasma membrane"/>
    <property type="evidence" value="ECO:0007669"/>
    <property type="project" value="UniProtKB-SubCell"/>
</dbReference>
<dbReference type="PROSITE" id="PS51103">
    <property type="entry name" value="PTS_EIIC_TYPE_1"/>
    <property type="match status" value="1"/>
</dbReference>
<dbReference type="GO" id="GO:0009401">
    <property type="term" value="P:phosphoenolpyruvate-dependent sugar phosphotransferase system"/>
    <property type="evidence" value="ECO:0007669"/>
    <property type="project" value="UniProtKB-KW"/>
</dbReference>
<organism evidence="12 13">
    <name type="scientific">Allonocardiopsis opalescens</name>
    <dbReference type="NCBI Taxonomy" id="1144618"/>
    <lineage>
        <taxon>Bacteria</taxon>
        <taxon>Bacillati</taxon>
        <taxon>Actinomycetota</taxon>
        <taxon>Actinomycetes</taxon>
        <taxon>Streptosporangiales</taxon>
        <taxon>Allonocardiopsis</taxon>
    </lineage>
</organism>
<evidence type="ECO:0000256" key="2">
    <source>
        <dbReference type="ARBA" id="ARBA00022448"/>
    </source>
</evidence>
<feature type="transmembrane region" description="Helical" evidence="10">
    <location>
        <begin position="96"/>
        <end position="114"/>
    </location>
</feature>
<feature type="transmembrane region" description="Helical" evidence="10">
    <location>
        <begin position="32"/>
        <end position="49"/>
    </location>
</feature>
<keyword evidence="13" id="KW-1185">Reference proteome</keyword>
<dbReference type="PANTHER" id="PTHR30009">
    <property type="entry name" value="CYTOCHROME C-TYPE SYNTHESIS PROTEIN AND PTS TRANSMEMBRANE COMPONENT"/>
    <property type="match status" value="1"/>
</dbReference>
<dbReference type="GO" id="GO:0015764">
    <property type="term" value="P:N-acetylglucosamine transport"/>
    <property type="evidence" value="ECO:0007669"/>
    <property type="project" value="TreeGrafter"/>
</dbReference>
<evidence type="ECO:0000313" key="12">
    <source>
        <dbReference type="EMBL" id="PRY01525.1"/>
    </source>
</evidence>
<keyword evidence="5" id="KW-0598">Phosphotransferase system</keyword>
<keyword evidence="6 10" id="KW-0812">Transmembrane</keyword>
<name>A0A2T0QC92_9ACTN</name>
<evidence type="ECO:0000313" key="13">
    <source>
        <dbReference type="Proteomes" id="UP000237846"/>
    </source>
</evidence>
<evidence type="ECO:0000259" key="11">
    <source>
        <dbReference type="PROSITE" id="PS51103"/>
    </source>
</evidence>
<feature type="transmembrane region" description="Helical" evidence="10">
    <location>
        <begin position="313"/>
        <end position="333"/>
    </location>
</feature>
<evidence type="ECO:0000256" key="9">
    <source>
        <dbReference type="SAM" id="MobiDB-lite"/>
    </source>
</evidence>
<feature type="transmembrane region" description="Helical" evidence="10">
    <location>
        <begin position="177"/>
        <end position="195"/>
    </location>
</feature>
<dbReference type="InterPro" id="IPR013013">
    <property type="entry name" value="PTS_EIIC_1"/>
</dbReference>
<dbReference type="OrthoDB" id="9797715at2"/>
<feature type="compositionally biased region" description="Gly residues" evidence="9">
    <location>
        <begin position="479"/>
        <end position="490"/>
    </location>
</feature>
<dbReference type="Pfam" id="PF02378">
    <property type="entry name" value="PTS_EIIC"/>
    <property type="match status" value="1"/>
</dbReference>
<keyword evidence="8 10" id="KW-0472">Membrane</keyword>
<feature type="transmembrane region" description="Helical" evidence="10">
    <location>
        <begin position="394"/>
        <end position="411"/>
    </location>
</feature>
<evidence type="ECO:0000256" key="1">
    <source>
        <dbReference type="ARBA" id="ARBA00004651"/>
    </source>
</evidence>
<evidence type="ECO:0000256" key="3">
    <source>
        <dbReference type="ARBA" id="ARBA00022475"/>
    </source>
</evidence>
<dbReference type="RefSeq" id="WP_106237372.1">
    <property type="nucleotide sequence ID" value="NZ_PVZC01000001.1"/>
</dbReference>
<reference evidence="12 13" key="1">
    <citation type="submission" date="2018-03" db="EMBL/GenBank/DDBJ databases">
        <title>Genomic Encyclopedia of Archaeal and Bacterial Type Strains, Phase II (KMG-II): from individual species to whole genera.</title>
        <authorList>
            <person name="Goeker M."/>
        </authorList>
    </citation>
    <scope>NUCLEOTIDE SEQUENCE [LARGE SCALE GENOMIC DNA]</scope>
    <source>
        <strain evidence="12 13">DSM 45601</strain>
    </source>
</reference>
<dbReference type="PANTHER" id="PTHR30009:SF4">
    <property type="entry name" value="PTS SYSTEM N-ACETYLGLUCOSAMINE-SPECIFIC EIICBA COMPONENT"/>
    <property type="match status" value="1"/>
</dbReference>
<dbReference type="EMBL" id="PVZC01000001">
    <property type="protein sequence ID" value="PRY01525.1"/>
    <property type="molecule type" value="Genomic_DNA"/>
</dbReference>
<evidence type="ECO:0000256" key="6">
    <source>
        <dbReference type="ARBA" id="ARBA00022692"/>
    </source>
</evidence>
<proteinExistence type="predicted"/>
<gene>
    <name evidence="12" type="ORF">CLV72_101107</name>
</gene>
<feature type="transmembrane region" description="Helical" evidence="10">
    <location>
        <begin position="340"/>
        <end position="357"/>
    </location>
</feature>
<dbReference type="Proteomes" id="UP000237846">
    <property type="component" value="Unassembled WGS sequence"/>
</dbReference>
<dbReference type="GO" id="GO:0008982">
    <property type="term" value="F:protein-N(PI)-phosphohistidine-sugar phosphotransferase activity"/>
    <property type="evidence" value="ECO:0007669"/>
    <property type="project" value="InterPro"/>
</dbReference>
<keyword evidence="4" id="KW-0762">Sugar transport</keyword>
<keyword evidence="3" id="KW-1003">Cell membrane</keyword>
<sequence>MSASADVGDGLPAAPKQSSKTMAVLQRIGRSLMMPIAVLPAAAILLRLGQGDLLGTNDVRGEDGELLRSEPGGLADVPGMEWMAEVAPIIGNAGDALFQALPLLFAVGVAIGFARRADGSTALAALVGYLVFDRVSKTIFFNYFPDSPVGTAITTQTWSEGGPVPVINWAAKNPSDVLGGILIGVIAALLWQRFYRIKLPTWLGFFGGRRFVPIITAVTALGVGVVFGFVWPTVGSWIGAFGEWITGASVVGTGVYGVVNRLLLPFGLHHVVNSLVWFVFGSFPDPLNPGATVSGDLNRYFAGDPTAGGFMAGWFPVLMFGLPGAALAIWRAAPKAKRPMVGGLMISGALTAFVTGITEPIEFAFIFVAPLLYGVHVVLSGLSFVIVSSFGGQLGFGFSAGLIDLLLNIGKSNTEQGLLIILLGLVYFAVYYLVFYFLITKLNLKTPGREDDAVETVPETAGAAPAEPAPGASAEEGARPGGSPAGGSGAPGESDDPGDAERRST</sequence>